<proteinExistence type="predicted"/>
<keyword evidence="2" id="KW-1185">Reference proteome</keyword>
<evidence type="ECO:0000313" key="2">
    <source>
        <dbReference type="Proteomes" id="UP000244948"/>
    </source>
</evidence>
<sequence length="207" mass="24387">MKKFIKSRLIKADLIEIDSDLSKNGIKNMSSMVMIKYALVTIANLVDFESTLRSLYKENPHLSHEYKKTSKEFDFGKYLRNKFIGHIKDELLEKAIEWRPEILYAIQRTNEQDVMFVYNLYILETAINTYINADGEHKVFDSETDLFYPPDTTRFLIFITTIVRSGIHFMTLVGDVLLKDIDILDPDNKDLMHWLRAGETEFEYIRK</sequence>
<comment type="caution">
    <text evidence="1">The sequence shown here is derived from an EMBL/GenBank/DDBJ whole genome shotgun (WGS) entry which is preliminary data.</text>
</comment>
<gene>
    <name evidence="1" type="ORF">DC082_06340</name>
</gene>
<evidence type="ECO:0000313" key="1">
    <source>
        <dbReference type="EMBL" id="PWD83040.1"/>
    </source>
</evidence>
<dbReference type="RefSeq" id="WP_109236255.1">
    <property type="nucleotide sequence ID" value="NZ_BMXZ01000002.1"/>
</dbReference>
<name>A0A2U2AJS5_9GAMM</name>
<protein>
    <submittedName>
        <fullName evidence="1">Uncharacterized protein</fullName>
    </submittedName>
</protein>
<dbReference type="Proteomes" id="UP000244948">
    <property type="component" value="Unassembled WGS sequence"/>
</dbReference>
<dbReference type="EMBL" id="QEWR01000003">
    <property type="protein sequence ID" value="PWD83040.1"/>
    <property type="molecule type" value="Genomic_DNA"/>
</dbReference>
<accession>A0A2U2AJS5</accession>
<reference evidence="1 2" key="1">
    <citation type="journal article" date="2018" name="Genome Announc.">
        <title>Ignatzschineria cameli sp. nov., isolated from necrotic foot tissue of dromedaries (Camelus dromedarius) and associated maggots (Wohlfahrtia species) in Dubai.</title>
        <authorList>
            <person name="Tsang C.C."/>
            <person name="Tang J.Y."/>
            <person name="Fong J.Y."/>
            <person name="Kinne J."/>
            <person name="Lee H.H."/>
            <person name="Joseph M."/>
            <person name="Jose S."/>
            <person name="Schuster R.K."/>
            <person name="Tang Y."/>
            <person name="Sivakumar S."/>
            <person name="Chen J.H."/>
            <person name="Teng J.L."/>
            <person name="Lau S.K."/>
            <person name="Wernery U."/>
            <person name="Woo P.C."/>
        </authorList>
    </citation>
    <scope>NUCLEOTIDE SEQUENCE [LARGE SCALE GENOMIC DNA]</scope>
    <source>
        <strain evidence="1 2">KCTC 22643</strain>
    </source>
</reference>
<dbReference type="AlphaFoldDB" id="A0A2U2AJS5"/>
<organism evidence="1 2">
    <name type="scientific">Ignatzschineria indica</name>
    <dbReference type="NCBI Taxonomy" id="472583"/>
    <lineage>
        <taxon>Bacteria</taxon>
        <taxon>Pseudomonadati</taxon>
        <taxon>Pseudomonadota</taxon>
        <taxon>Gammaproteobacteria</taxon>
        <taxon>Cardiobacteriales</taxon>
        <taxon>Ignatzschineriaceae</taxon>
        <taxon>Ignatzschineria</taxon>
    </lineage>
</organism>